<proteinExistence type="predicted"/>
<name>A0A517M155_9BACT</name>
<protein>
    <submittedName>
        <fullName evidence="1">ATP:dephospho-CoA triphosphoribosyl transferase</fullName>
    </submittedName>
</protein>
<dbReference type="PANTHER" id="PTHR42280">
    <property type="entry name" value="CITG FAMILY PROTEIN"/>
    <property type="match status" value="1"/>
</dbReference>
<dbReference type="Pfam" id="PF01874">
    <property type="entry name" value="CitG"/>
    <property type="match status" value="1"/>
</dbReference>
<keyword evidence="1" id="KW-0808">Transferase</keyword>
<dbReference type="InterPro" id="IPR002736">
    <property type="entry name" value="CitG"/>
</dbReference>
<dbReference type="Gene3D" id="1.10.4200.10">
    <property type="entry name" value="Triphosphoribosyl-dephospho-CoA protein"/>
    <property type="match status" value="1"/>
</dbReference>
<dbReference type="AlphaFoldDB" id="A0A517M155"/>
<organism evidence="1 2">
    <name type="scientific">Rosistilla ulvae</name>
    <dbReference type="NCBI Taxonomy" id="1930277"/>
    <lineage>
        <taxon>Bacteria</taxon>
        <taxon>Pseudomonadati</taxon>
        <taxon>Planctomycetota</taxon>
        <taxon>Planctomycetia</taxon>
        <taxon>Pirellulales</taxon>
        <taxon>Pirellulaceae</taxon>
        <taxon>Rosistilla</taxon>
    </lineage>
</organism>
<dbReference type="GO" id="GO:0046917">
    <property type="term" value="F:triphosphoribosyl-dephospho-CoA synthase activity"/>
    <property type="evidence" value="ECO:0007669"/>
    <property type="project" value="InterPro"/>
</dbReference>
<dbReference type="PANTHER" id="PTHR42280:SF1">
    <property type="entry name" value="CITG FAMILY PROTEIN"/>
    <property type="match status" value="1"/>
</dbReference>
<gene>
    <name evidence="1" type="ORF">EC9_28020</name>
</gene>
<dbReference type="Proteomes" id="UP000319557">
    <property type="component" value="Chromosome"/>
</dbReference>
<evidence type="ECO:0000313" key="2">
    <source>
        <dbReference type="Proteomes" id="UP000319557"/>
    </source>
</evidence>
<evidence type="ECO:0000313" key="1">
    <source>
        <dbReference type="EMBL" id="QDS88611.1"/>
    </source>
</evidence>
<dbReference type="KEGG" id="ruv:EC9_28020"/>
<sequence length="303" mass="32126">MPASPSHRFPLHSLSIGAAANLACTLEATAPKAGNVYPGQEFADLGFADFLAAASVCGSVFEHAADRSVGELVLQCVGESRQVTRSNANLGIVLLLAPLAKAAAAMGESANRSALRLELSRQLAGLTPTDGRLVFQAIRESPAGGLGDATTHDVRATESDVDLLEAMRLGQDRDKIAEQYSTDFRFLFDVVVPCLDSAISDQGDLLRGISHAQIAMLSSHVDTLIQRKCGDAIAKETRRRARVVADLGRWDVGSAEWIELDRWLRGDANRRNPGTTADLIAAGLFVLIRTDAAGTKPSAIAGP</sequence>
<dbReference type="OrthoDB" id="8525901at2"/>
<dbReference type="GO" id="GO:0005524">
    <property type="term" value="F:ATP binding"/>
    <property type="evidence" value="ECO:0007669"/>
    <property type="project" value="InterPro"/>
</dbReference>
<keyword evidence="2" id="KW-1185">Reference proteome</keyword>
<accession>A0A517M155</accession>
<dbReference type="RefSeq" id="WP_145345949.1">
    <property type="nucleotide sequence ID" value="NZ_CP036261.1"/>
</dbReference>
<reference evidence="1 2" key="1">
    <citation type="submission" date="2019-02" db="EMBL/GenBank/DDBJ databases">
        <title>Deep-cultivation of Planctomycetes and their phenomic and genomic characterization uncovers novel biology.</title>
        <authorList>
            <person name="Wiegand S."/>
            <person name="Jogler M."/>
            <person name="Boedeker C."/>
            <person name="Pinto D."/>
            <person name="Vollmers J."/>
            <person name="Rivas-Marin E."/>
            <person name="Kohn T."/>
            <person name="Peeters S.H."/>
            <person name="Heuer A."/>
            <person name="Rast P."/>
            <person name="Oberbeckmann S."/>
            <person name="Bunk B."/>
            <person name="Jeske O."/>
            <person name="Meyerdierks A."/>
            <person name="Storesund J.E."/>
            <person name="Kallscheuer N."/>
            <person name="Luecker S."/>
            <person name="Lage O.M."/>
            <person name="Pohl T."/>
            <person name="Merkel B.J."/>
            <person name="Hornburger P."/>
            <person name="Mueller R.-W."/>
            <person name="Bruemmer F."/>
            <person name="Labrenz M."/>
            <person name="Spormann A.M."/>
            <person name="Op den Camp H."/>
            <person name="Overmann J."/>
            <person name="Amann R."/>
            <person name="Jetten M.S.M."/>
            <person name="Mascher T."/>
            <person name="Medema M.H."/>
            <person name="Devos D.P."/>
            <person name="Kaster A.-K."/>
            <person name="Ovreas L."/>
            <person name="Rohde M."/>
            <person name="Galperin M.Y."/>
            <person name="Jogler C."/>
        </authorList>
    </citation>
    <scope>NUCLEOTIDE SEQUENCE [LARGE SCALE GENOMIC DNA]</scope>
    <source>
        <strain evidence="1 2">EC9</strain>
    </source>
</reference>
<dbReference type="EMBL" id="CP036261">
    <property type="protein sequence ID" value="QDS88611.1"/>
    <property type="molecule type" value="Genomic_DNA"/>
</dbReference>